<dbReference type="RefSeq" id="WP_190558741.1">
    <property type="nucleotide sequence ID" value="NZ_JACJQU010000003.1"/>
</dbReference>
<evidence type="ECO:0000256" key="5">
    <source>
        <dbReference type="ARBA" id="ARBA00022989"/>
    </source>
</evidence>
<reference evidence="10" key="1">
    <citation type="journal article" date="2020" name="ISME J.">
        <title>Comparative genomics reveals insights into cyanobacterial evolution and habitat adaptation.</title>
        <authorList>
            <person name="Chen M.Y."/>
            <person name="Teng W.K."/>
            <person name="Zhao L."/>
            <person name="Hu C.X."/>
            <person name="Zhou Y.K."/>
            <person name="Han B.P."/>
            <person name="Song L.R."/>
            <person name="Shu W.S."/>
        </authorList>
    </citation>
    <scope>NUCLEOTIDE SEQUENCE [LARGE SCALE GENOMIC DNA]</scope>
    <source>
        <strain evidence="10">FACHB-251</strain>
    </source>
</reference>
<keyword evidence="4 7" id="KW-0812">Transmembrane</keyword>
<evidence type="ECO:0000256" key="4">
    <source>
        <dbReference type="ARBA" id="ARBA00022692"/>
    </source>
</evidence>
<dbReference type="PIRSF" id="PIRSF031773">
    <property type="entry name" value="DevC"/>
    <property type="match status" value="1"/>
</dbReference>
<evidence type="ECO:0000256" key="2">
    <source>
        <dbReference type="ARBA" id="ARBA00022448"/>
    </source>
</evidence>
<evidence type="ECO:0000313" key="9">
    <source>
        <dbReference type="EMBL" id="MBD2293386.1"/>
    </source>
</evidence>
<proteinExistence type="predicted"/>
<accession>A0A926WF26</accession>
<dbReference type="InterPro" id="IPR005891">
    <property type="entry name" value="DevC"/>
</dbReference>
<evidence type="ECO:0000256" key="6">
    <source>
        <dbReference type="ARBA" id="ARBA00023136"/>
    </source>
</evidence>
<protein>
    <submittedName>
        <fullName evidence="9">FtsX-like permease family protein</fullName>
    </submittedName>
</protein>
<dbReference type="Pfam" id="PF02687">
    <property type="entry name" value="FtsX"/>
    <property type="match status" value="1"/>
</dbReference>
<dbReference type="NCBIfam" id="TIGR01185">
    <property type="entry name" value="devC"/>
    <property type="match status" value="1"/>
</dbReference>
<dbReference type="EMBL" id="JACJQU010000003">
    <property type="protein sequence ID" value="MBD2293386.1"/>
    <property type="molecule type" value="Genomic_DNA"/>
</dbReference>
<evidence type="ECO:0000256" key="7">
    <source>
        <dbReference type="SAM" id="Phobius"/>
    </source>
</evidence>
<feature type="domain" description="ABC3 transporter permease C-terminal" evidence="8">
    <location>
        <begin position="273"/>
        <end position="386"/>
    </location>
</feature>
<evidence type="ECO:0000259" key="8">
    <source>
        <dbReference type="Pfam" id="PF02687"/>
    </source>
</evidence>
<evidence type="ECO:0000256" key="3">
    <source>
        <dbReference type="ARBA" id="ARBA00022475"/>
    </source>
</evidence>
<keyword evidence="5 7" id="KW-1133">Transmembrane helix</keyword>
<keyword evidence="6 7" id="KW-0472">Membrane</keyword>
<feature type="transmembrane region" description="Helical" evidence="7">
    <location>
        <begin position="269"/>
        <end position="292"/>
    </location>
</feature>
<dbReference type="AlphaFoldDB" id="A0A926WF26"/>
<dbReference type="GO" id="GO:0005886">
    <property type="term" value="C:plasma membrane"/>
    <property type="evidence" value="ECO:0007669"/>
    <property type="project" value="UniProtKB-SubCell"/>
</dbReference>
<feature type="transmembrane region" description="Helical" evidence="7">
    <location>
        <begin position="356"/>
        <end position="376"/>
    </location>
</feature>
<keyword evidence="2" id="KW-0813">Transport</keyword>
<gene>
    <name evidence="9" type="ORF">H6G06_07760</name>
</gene>
<dbReference type="InterPro" id="IPR051125">
    <property type="entry name" value="ABC-4/HrtB_transporter"/>
</dbReference>
<organism evidence="9 10">
    <name type="scientific">Anabaena sphaerica FACHB-251</name>
    <dbReference type="NCBI Taxonomy" id="2692883"/>
    <lineage>
        <taxon>Bacteria</taxon>
        <taxon>Bacillati</taxon>
        <taxon>Cyanobacteriota</taxon>
        <taxon>Cyanophyceae</taxon>
        <taxon>Nostocales</taxon>
        <taxon>Nostocaceae</taxon>
        <taxon>Anabaena</taxon>
    </lineage>
</organism>
<evidence type="ECO:0000256" key="1">
    <source>
        <dbReference type="ARBA" id="ARBA00004651"/>
    </source>
</evidence>
<dbReference type="PANTHER" id="PTHR43738">
    <property type="entry name" value="ABC TRANSPORTER, MEMBRANE PROTEIN"/>
    <property type="match status" value="1"/>
</dbReference>
<evidence type="ECO:0000313" key="10">
    <source>
        <dbReference type="Proteomes" id="UP000662185"/>
    </source>
</evidence>
<feature type="transmembrane region" description="Helical" evidence="7">
    <location>
        <begin position="20"/>
        <end position="39"/>
    </location>
</feature>
<name>A0A926WF26_9NOST</name>
<sequence length="390" mass="43795">MILNIPLAWLQLAKQRARFFVALAGIAFVAILMFMQIGFQDALYASATQLHKNLQGDLFLISAQYKSLTSNQSFSRSRLYQTLGFAGVESVDPLYVQFAKLKNPITGRKYPIYVLGFDPVKSIFKLPEVEKDFKLLQIPDQVFFDRASRPEFGPIAEYYQQNKPVSMEIFSYVGLVGYKVKVSGLFSLGPSFGFDGNLIVSSSTFIRIFEGRDADKIDIGLIHLKPGANPKKLLANLSAKLPKDVMIMTRKEFIDFEKNYWTLRTPIGFVFNLMVIMGFVVGVIVVYQILYSNISTHLVEFATLKAMGFKNKYLLRVVFKQALILAVLGYIPGFAISLGLYDIAKNATNLPITMDISKALIVLFSAILMCLISGFLSTNKLRKLDPAEIF</sequence>
<comment type="caution">
    <text evidence="9">The sequence shown here is derived from an EMBL/GenBank/DDBJ whole genome shotgun (WGS) entry which is preliminary data.</text>
</comment>
<dbReference type="Proteomes" id="UP000662185">
    <property type="component" value="Unassembled WGS sequence"/>
</dbReference>
<keyword evidence="10" id="KW-1185">Reference proteome</keyword>
<feature type="transmembrane region" description="Helical" evidence="7">
    <location>
        <begin position="313"/>
        <end position="336"/>
    </location>
</feature>
<keyword evidence="3" id="KW-1003">Cell membrane</keyword>
<comment type="subcellular location">
    <subcellularLocation>
        <location evidence="1">Cell membrane</location>
        <topology evidence="1">Multi-pass membrane protein</topology>
    </subcellularLocation>
</comment>
<dbReference type="PANTHER" id="PTHR43738:SF1">
    <property type="entry name" value="HEMIN TRANSPORT SYSTEM PERMEASE PROTEIN HRTB-RELATED"/>
    <property type="match status" value="1"/>
</dbReference>
<dbReference type="InterPro" id="IPR003838">
    <property type="entry name" value="ABC3_permease_C"/>
</dbReference>